<feature type="active site" evidence="1">
    <location>
        <position position="82"/>
    </location>
</feature>
<proteinExistence type="predicted"/>
<evidence type="ECO:0000313" key="3">
    <source>
        <dbReference type="EMBL" id="RVQ69342.1"/>
    </source>
</evidence>
<feature type="binding site" evidence="2">
    <location>
        <position position="352"/>
    </location>
    <ligand>
        <name>L-tryptophan</name>
        <dbReference type="ChEBI" id="CHEBI:57912"/>
    </ligand>
</feature>
<protein>
    <submittedName>
        <fullName evidence="3">Tryptophan 7-halogenase</fullName>
    </submittedName>
</protein>
<dbReference type="Proteomes" id="UP000283003">
    <property type="component" value="Unassembled WGS sequence"/>
</dbReference>
<keyword evidence="2" id="KW-0285">Flavoprotein</keyword>
<dbReference type="EMBL" id="RXOL01000001">
    <property type="protein sequence ID" value="RVQ69342.1"/>
    <property type="molecule type" value="Genomic_DNA"/>
</dbReference>
<accession>A0A437H1E5</accession>
<feature type="binding site" evidence="2">
    <location>
        <position position="356"/>
    </location>
    <ligand>
        <name>FAD</name>
        <dbReference type="ChEBI" id="CHEBI:57692"/>
    </ligand>
</feature>
<organism evidence="3 4">
    <name type="scientific">Croceicoccus ponticola</name>
    <dbReference type="NCBI Taxonomy" id="2217664"/>
    <lineage>
        <taxon>Bacteria</taxon>
        <taxon>Pseudomonadati</taxon>
        <taxon>Pseudomonadota</taxon>
        <taxon>Alphaproteobacteria</taxon>
        <taxon>Sphingomonadales</taxon>
        <taxon>Erythrobacteraceae</taxon>
        <taxon>Croceicoccus</taxon>
    </lineage>
</organism>
<keyword evidence="2" id="KW-0547">Nucleotide-binding</keyword>
<dbReference type="GO" id="GO:0000166">
    <property type="term" value="F:nucleotide binding"/>
    <property type="evidence" value="ECO:0007669"/>
    <property type="project" value="UniProtKB-KW"/>
</dbReference>
<dbReference type="OrthoDB" id="7178350at2"/>
<dbReference type="GO" id="GO:0004497">
    <property type="term" value="F:monooxygenase activity"/>
    <property type="evidence" value="ECO:0007669"/>
    <property type="project" value="InterPro"/>
</dbReference>
<keyword evidence="2" id="KW-0274">FAD</keyword>
<feature type="binding site" evidence="2">
    <location>
        <position position="82"/>
    </location>
    <ligand>
        <name>7-chloro-L-tryptophan</name>
        <dbReference type="ChEBI" id="CHEBI:58713"/>
    </ligand>
</feature>
<gene>
    <name evidence="3" type="ORF">EKN06_03925</name>
</gene>
<evidence type="ECO:0000256" key="2">
    <source>
        <dbReference type="PIRSR" id="PIRSR011396-2"/>
    </source>
</evidence>
<dbReference type="InterPro" id="IPR033856">
    <property type="entry name" value="Trp_halogen"/>
</dbReference>
<dbReference type="PIRSF" id="PIRSF011396">
    <property type="entry name" value="Trp_halogenase"/>
    <property type="match status" value="1"/>
</dbReference>
<dbReference type="Pfam" id="PF04820">
    <property type="entry name" value="Trp_halogenase"/>
    <property type="match status" value="1"/>
</dbReference>
<dbReference type="PANTHER" id="PTHR43747">
    <property type="entry name" value="FAD-BINDING PROTEIN"/>
    <property type="match status" value="1"/>
</dbReference>
<dbReference type="PANTHER" id="PTHR43747:SF4">
    <property type="entry name" value="FLAVIN-DEPENDENT TRYPTOPHAN HALOGENASE"/>
    <property type="match status" value="1"/>
</dbReference>
<evidence type="ECO:0000256" key="1">
    <source>
        <dbReference type="PIRSR" id="PIRSR011396-1"/>
    </source>
</evidence>
<feature type="binding site" evidence="2">
    <location>
        <begin position="13"/>
        <end position="16"/>
    </location>
    <ligand>
        <name>FAD</name>
        <dbReference type="ChEBI" id="CHEBI:57692"/>
    </ligand>
</feature>
<name>A0A437H1E5_9SPHN</name>
<sequence length="527" mass="56458">MGGTVDHVVIAGGGTAGWLAACTIAARSAKEVARPIAVTLVEAPDIPTIGVGEGTWPTIRSTLAAIGIAEDEFILACDASFKQGSRFDGWRNGGAGDSYLHPFTAPAGAVHRAAVAAWQAKGANTGHGFADTVTAQTAVCARDLAPRQTGMPAYAGALNYAYHLDAGKLVDLLRRHAVGKLGVTHLSARIDGVERADNDDIAALMLDNGKRLTGDLFIDCTGMRGLLIAGEMGASWIDRSDVLFNDRALASQVATAPESAIASVTVGTAHDAGWIWDIALPTRRGIGCVYSSRFCTDDAALATLCDYVARAVPGAPPPEPRLLRFESGHRDRFWVGNCLAIGLSAGFVEPLEASAIVLIELSLRALMDGFPHDRAEMAIHARRFDSLFRYRWDRIVEFLKLHYVLSDRTGAYWQAHRDSVPADLADMLALWQRNVPGPADFPMVEEIFPAASWQYVLYGMGQAVPDFAGQGPANNDPAHNDPAHNDFADDVHRRARQLAAALPTNRSYLDTLRGDRARVAQVTGSLA</sequence>
<dbReference type="InterPro" id="IPR036188">
    <property type="entry name" value="FAD/NAD-bd_sf"/>
</dbReference>
<dbReference type="AlphaFoldDB" id="A0A437H1E5"/>
<dbReference type="SUPFAM" id="SSF51905">
    <property type="entry name" value="FAD/NAD(P)-binding domain"/>
    <property type="match status" value="1"/>
</dbReference>
<dbReference type="InterPro" id="IPR006905">
    <property type="entry name" value="Flavin_halogenase"/>
</dbReference>
<feature type="binding site" evidence="2">
    <location>
        <position position="343"/>
    </location>
    <ligand>
        <name>FAD</name>
        <dbReference type="ChEBI" id="CHEBI:57692"/>
    </ligand>
</feature>
<keyword evidence="4" id="KW-1185">Reference proteome</keyword>
<reference evidence="3 4" key="1">
    <citation type="submission" date="2018-12" db="EMBL/GenBank/DDBJ databases">
        <title>Croceicoccus ponticola sp. nov., a lipolytic bacterium isolated from seawater.</title>
        <authorList>
            <person name="Yoon J.-H."/>
        </authorList>
    </citation>
    <scope>NUCLEOTIDE SEQUENCE [LARGE SCALE GENOMIC DNA]</scope>
    <source>
        <strain evidence="3 4">GM-16</strain>
    </source>
</reference>
<evidence type="ECO:0000313" key="4">
    <source>
        <dbReference type="Proteomes" id="UP000283003"/>
    </source>
</evidence>
<dbReference type="RefSeq" id="WP_127611533.1">
    <property type="nucleotide sequence ID" value="NZ_RXOL01000001.1"/>
</dbReference>
<dbReference type="Gene3D" id="3.50.50.60">
    <property type="entry name" value="FAD/NAD(P)-binding domain"/>
    <property type="match status" value="1"/>
</dbReference>
<dbReference type="InterPro" id="IPR050816">
    <property type="entry name" value="Flavin-dep_Halogenase_NPB"/>
</dbReference>
<comment type="caution">
    <text evidence="3">The sequence shown here is derived from an EMBL/GenBank/DDBJ whole genome shotgun (WGS) entry which is preliminary data.</text>
</comment>